<comment type="caution">
    <text evidence="4">The sequence shown here is derived from an EMBL/GenBank/DDBJ whole genome shotgun (WGS) entry which is preliminary data.</text>
</comment>
<feature type="signal peptide" evidence="3">
    <location>
        <begin position="1"/>
        <end position="21"/>
    </location>
</feature>
<name>A0AAW9SDA2_9BACT</name>
<dbReference type="InterPro" id="IPR052558">
    <property type="entry name" value="Siderophore_Hydrolase_D"/>
</dbReference>
<reference evidence="4 5" key="1">
    <citation type="submission" date="2024-04" db="EMBL/GenBank/DDBJ databases">
        <title>Novel genus in family Flammeovirgaceae.</title>
        <authorList>
            <person name="Nguyen T.H."/>
            <person name="Vuong T.Q."/>
            <person name="Le H."/>
            <person name="Kim S.-G."/>
        </authorList>
    </citation>
    <scope>NUCLEOTIDE SEQUENCE [LARGE SCALE GENOMIC DNA]</scope>
    <source>
        <strain evidence="4 5">JCM 23209</strain>
    </source>
</reference>
<dbReference type="GO" id="GO:0016788">
    <property type="term" value="F:hydrolase activity, acting on ester bonds"/>
    <property type="evidence" value="ECO:0007669"/>
    <property type="project" value="TreeGrafter"/>
</dbReference>
<dbReference type="Pfam" id="PF00756">
    <property type="entry name" value="Esterase"/>
    <property type="match status" value="1"/>
</dbReference>
<feature type="chain" id="PRO_5043465937" evidence="3">
    <location>
        <begin position="22"/>
        <end position="280"/>
    </location>
</feature>
<comment type="similarity">
    <text evidence="1">Belongs to the esterase D family.</text>
</comment>
<organism evidence="4 5">
    <name type="scientific">Rapidithrix thailandica</name>
    <dbReference type="NCBI Taxonomy" id="413964"/>
    <lineage>
        <taxon>Bacteria</taxon>
        <taxon>Pseudomonadati</taxon>
        <taxon>Bacteroidota</taxon>
        <taxon>Cytophagia</taxon>
        <taxon>Cytophagales</taxon>
        <taxon>Flammeovirgaceae</taxon>
        <taxon>Rapidithrix</taxon>
    </lineage>
</organism>
<evidence type="ECO:0000256" key="3">
    <source>
        <dbReference type="SAM" id="SignalP"/>
    </source>
</evidence>
<dbReference type="PANTHER" id="PTHR40841:SF2">
    <property type="entry name" value="SIDEROPHORE-DEGRADING ESTERASE (EUROFUNG)"/>
    <property type="match status" value="1"/>
</dbReference>
<dbReference type="EMBL" id="JBDKWZ010000014">
    <property type="protein sequence ID" value="MEN7550500.1"/>
    <property type="molecule type" value="Genomic_DNA"/>
</dbReference>
<dbReference type="AlphaFoldDB" id="A0AAW9SDA2"/>
<keyword evidence="3" id="KW-0732">Signal</keyword>
<dbReference type="InterPro" id="IPR029058">
    <property type="entry name" value="AB_hydrolase_fold"/>
</dbReference>
<evidence type="ECO:0000313" key="4">
    <source>
        <dbReference type="EMBL" id="MEN7550500.1"/>
    </source>
</evidence>
<dbReference type="RefSeq" id="WP_346823283.1">
    <property type="nucleotide sequence ID" value="NZ_JBDKWZ010000014.1"/>
</dbReference>
<keyword evidence="2 4" id="KW-0378">Hydrolase</keyword>
<dbReference type="InterPro" id="IPR000801">
    <property type="entry name" value="Esterase-like"/>
</dbReference>
<protein>
    <submittedName>
        <fullName evidence="4">Alpha/beta hydrolase-fold protein</fullName>
    </submittedName>
</protein>
<evidence type="ECO:0000256" key="2">
    <source>
        <dbReference type="ARBA" id="ARBA00022801"/>
    </source>
</evidence>
<evidence type="ECO:0000256" key="1">
    <source>
        <dbReference type="ARBA" id="ARBA00005622"/>
    </source>
</evidence>
<keyword evidence="5" id="KW-1185">Reference proteome</keyword>
<dbReference type="Gene3D" id="3.40.50.1820">
    <property type="entry name" value="alpha/beta hydrolase"/>
    <property type="match status" value="1"/>
</dbReference>
<dbReference type="PANTHER" id="PTHR40841">
    <property type="entry name" value="SIDEROPHORE TRIACETYLFUSARININE C ESTERASE"/>
    <property type="match status" value="1"/>
</dbReference>
<evidence type="ECO:0000313" key="5">
    <source>
        <dbReference type="Proteomes" id="UP001403385"/>
    </source>
</evidence>
<dbReference type="Proteomes" id="UP001403385">
    <property type="component" value="Unassembled WGS sequence"/>
</dbReference>
<gene>
    <name evidence="4" type="ORF">AAG747_21450</name>
</gene>
<sequence>MYKTLLFSSYVLLFVVHSALAQKSYPENKKIFPFGVIEEIDSEELSEKRILNIYLPQGYHPDSVTTYPVVYVLDGSAHEDFPHIAGLVQFLNMYELMPKSIVVGIANVDRYRDFTHPSDDPEDLKALPTGGGSEKFIGFLEKEVQDLVTQHYKTNGHRTLIGQSLGGLLATEIFLKKPQLFDDYIIVSPSLWWDQQSLVDTAASVLKANTSLKKKVFLSLGKEHEVMHEVADKLAHAIKNTGNSNITFFYESLLDENHATILHRAVYRAFECLYPAVKEK</sequence>
<accession>A0AAW9SDA2</accession>
<dbReference type="SUPFAM" id="SSF53474">
    <property type="entry name" value="alpha/beta-Hydrolases"/>
    <property type="match status" value="1"/>
</dbReference>
<proteinExistence type="inferred from homology"/>